<dbReference type="GO" id="GO:0006281">
    <property type="term" value="P:DNA repair"/>
    <property type="evidence" value="ECO:0007669"/>
    <property type="project" value="UniProtKB-ARBA"/>
</dbReference>
<dbReference type="AlphaFoldDB" id="A0A136J3A1"/>
<gene>
    <name evidence="3" type="ORF">Micbo1qcDRAFT_203741</name>
</gene>
<dbReference type="InterPro" id="IPR029060">
    <property type="entry name" value="PIN-like_dom_sf"/>
</dbReference>
<dbReference type="PANTHER" id="PTHR11081">
    <property type="entry name" value="FLAP ENDONUCLEASE FAMILY MEMBER"/>
    <property type="match status" value="1"/>
</dbReference>
<organism evidence="3 4">
    <name type="scientific">Microdochium bolleyi</name>
    <dbReference type="NCBI Taxonomy" id="196109"/>
    <lineage>
        <taxon>Eukaryota</taxon>
        <taxon>Fungi</taxon>
        <taxon>Dikarya</taxon>
        <taxon>Ascomycota</taxon>
        <taxon>Pezizomycotina</taxon>
        <taxon>Sordariomycetes</taxon>
        <taxon>Xylariomycetidae</taxon>
        <taxon>Xylariales</taxon>
        <taxon>Microdochiaceae</taxon>
        <taxon>Microdochium</taxon>
    </lineage>
</organism>
<dbReference type="Pfam" id="PF00867">
    <property type="entry name" value="XPG_I"/>
    <property type="match status" value="1"/>
</dbReference>
<dbReference type="InterPro" id="IPR006086">
    <property type="entry name" value="XPG-I_dom"/>
</dbReference>
<dbReference type="Gene3D" id="3.40.50.1010">
    <property type="entry name" value="5'-nuclease"/>
    <property type="match status" value="1"/>
</dbReference>
<evidence type="ECO:0000313" key="3">
    <source>
        <dbReference type="EMBL" id="KXJ91681.1"/>
    </source>
</evidence>
<dbReference type="SMART" id="SM00484">
    <property type="entry name" value="XPGI"/>
    <property type="match status" value="1"/>
</dbReference>
<dbReference type="InParanoid" id="A0A136J3A1"/>
<sequence length="412" mass="45906">MGLKGFWAEFGSEETTNLFQRAAQHFKQHARPFRVAVDFACWYNHSVGREKTQGIREETGRLSNPIEKNSVLYPAIRCVKHGMQLVFVFDGKARPNKRGRTITPAIQEAEDQRNELAKSTLRELRIPCHDAPGEAEAECVALERAGVVDAVWTDDSDAFMFGARTVIRHAYEVKGGVKHKSNTQARLYTAADIAKRMGLPDGHDQDAVRDALKLYAILVGSDYNVQGVIDCGPKKALTAMRNHNKEKVLWGTALVKAYKTQRLAQWKQEFEEYCMAKGIQCPTDSVLNPAILRLYIEPKVSSAAGLTISWTPSLTVSTEQLISLLVHLYNFSVHDYLRVIAPMFLVTRLLSPQEQDKSKLNIGISSNGSRKESGNSAMFDGRQGLQVHDSEPEEGVAATSNSQARQHVHEGN</sequence>
<dbReference type="InterPro" id="IPR036279">
    <property type="entry name" value="5-3_exonuclease_C_sf"/>
</dbReference>
<accession>A0A136J3A1</accession>
<reference evidence="4" key="1">
    <citation type="submission" date="2016-02" db="EMBL/GenBank/DDBJ databases">
        <title>Draft genome sequence of Microdochium bolleyi, a fungal endophyte of beachgrass.</title>
        <authorList>
            <consortium name="DOE Joint Genome Institute"/>
            <person name="David A.S."/>
            <person name="May G."/>
            <person name="Haridas S."/>
            <person name="Lim J."/>
            <person name="Wang M."/>
            <person name="Labutti K."/>
            <person name="Lipzen A."/>
            <person name="Barry K."/>
            <person name="Grigoriev I.V."/>
        </authorList>
    </citation>
    <scope>NUCLEOTIDE SEQUENCE [LARGE SCALE GENOMIC DNA]</scope>
    <source>
        <strain evidence="4">J235TASD1</strain>
    </source>
</reference>
<dbReference type="PRINTS" id="PR00853">
    <property type="entry name" value="XPGRADSUPER"/>
</dbReference>
<dbReference type="CDD" id="cd09870">
    <property type="entry name" value="PIN_YEN1"/>
    <property type="match status" value="1"/>
</dbReference>
<evidence type="ECO:0000259" key="2">
    <source>
        <dbReference type="SMART" id="SM00484"/>
    </source>
</evidence>
<name>A0A136J3A1_9PEZI</name>
<dbReference type="EMBL" id="KQ964249">
    <property type="protein sequence ID" value="KXJ91681.1"/>
    <property type="molecule type" value="Genomic_DNA"/>
</dbReference>
<dbReference type="Gene3D" id="1.10.150.20">
    <property type="entry name" value="5' to 3' exonuclease, C-terminal subdomain"/>
    <property type="match status" value="1"/>
</dbReference>
<evidence type="ECO:0000256" key="1">
    <source>
        <dbReference type="SAM" id="MobiDB-lite"/>
    </source>
</evidence>
<dbReference type="SUPFAM" id="SSF88723">
    <property type="entry name" value="PIN domain-like"/>
    <property type="match status" value="1"/>
</dbReference>
<feature type="region of interest" description="Disordered" evidence="1">
    <location>
        <begin position="360"/>
        <end position="412"/>
    </location>
</feature>
<dbReference type="OrthoDB" id="2959108at2759"/>
<dbReference type="SUPFAM" id="SSF47807">
    <property type="entry name" value="5' to 3' exonuclease, C-terminal subdomain"/>
    <property type="match status" value="1"/>
</dbReference>
<keyword evidence="4" id="KW-1185">Reference proteome</keyword>
<dbReference type="PANTHER" id="PTHR11081:SF75">
    <property type="entry name" value="ENDONUCLEASE, PUTATIVE (AFU_ORTHOLOGUE AFUA_3G13260)-RELATED"/>
    <property type="match status" value="1"/>
</dbReference>
<proteinExistence type="predicted"/>
<dbReference type="STRING" id="196109.A0A136J3A1"/>
<dbReference type="Proteomes" id="UP000070501">
    <property type="component" value="Unassembled WGS sequence"/>
</dbReference>
<dbReference type="InterPro" id="IPR006084">
    <property type="entry name" value="XPG/Rad2"/>
</dbReference>
<feature type="domain" description="XPG-I" evidence="2">
    <location>
        <begin position="122"/>
        <end position="199"/>
    </location>
</feature>
<dbReference type="GO" id="GO:0017108">
    <property type="term" value="F:5'-flap endonuclease activity"/>
    <property type="evidence" value="ECO:0007669"/>
    <property type="project" value="TreeGrafter"/>
</dbReference>
<evidence type="ECO:0000313" key="4">
    <source>
        <dbReference type="Proteomes" id="UP000070501"/>
    </source>
</evidence>
<protein>
    <submittedName>
        <fullName evidence="3">PIN domain-like protein</fullName>
    </submittedName>
</protein>